<dbReference type="GO" id="GO:0004601">
    <property type="term" value="F:peroxidase activity"/>
    <property type="evidence" value="ECO:0007669"/>
    <property type="project" value="UniProtKB-KW"/>
</dbReference>
<dbReference type="NCBIfam" id="TIGR01926">
    <property type="entry name" value="peroxid_rel"/>
    <property type="match status" value="1"/>
</dbReference>
<dbReference type="EMBL" id="FZNX01000003">
    <property type="protein sequence ID" value="SNR61635.1"/>
    <property type="molecule type" value="Genomic_DNA"/>
</dbReference>
<keyword evidence="2" id="KW-1185">Reference proteome</keyword>
<keyword evidence="1" id="KW-0560">Oxidoreductase</keyword>
<evidence type="ECO:0000313" key="2">
    <source>
        <dbReference type="Proteomes" id="UP000198412"/>
    </source>
</evidence>
<keyword evidence="1" id="KW-0575">Peroxidase</keyword>
<dbReference type="RefSeq" id="WP_089378353.1">
    <property type="nucleotide sequence ID" value="NZ_FZNX01000003.1"/>
</dbReference>
<dbReference type="Gene3D" id="1.20.1290.10">
    <property type="entry name" value="AhpD-like"/>
    <property type="match status" value="1"/>
</dbReference>
<sequence>MSWITIIPYKEATGKLKKLYDRVKGPNNNVDNIMLAHSLRPHSMAGHMALYKNVLHNSENTIPKWFLETIGVYVSKLNNCDYCIKHHSKGLEKLLNNSQEFNNIIVNLQSHLFCKIFDNKYEKALNYSKLLTLNPEKVLKADIDELIKVGFSNGEVLEINQVVAYFNYANRTVLGLGVNTNDDILGLSPNDIFNEKSWNHQ</sequence>
<gene>
    <name evidence="1" type="ORF">SAMN04488111_2059</name>
</gene>
<dbReference type="InterPro" id="IPR010195">
    <property type="entry name" value="Uncharacterised_peroxidase-rel"/>
</dbReference>
<dbReference type="PANTHER" id="PTHR35446">
    <property type="entry name" value="SI:CH211-175M2.5"/>
    <property type="match status" value="1"/>
</dbReference>
<dbReference type="Proteomes" id="UP000198412">
    <property type="component" value="Unassembled WGS sequence"/>
</dbReference>
<protein>
    <submittedName>
        <fullName evidence="1">Uncharacterized peroxidase-related enzyme</fullName>
    </submittedName>
</protein>
<proteinExistence type="predicted"/>
<dbReference type="OrthoDB" id="9808310at2"/>
<reference evidence="2" key="1">
    <citation type="submission" date="2017-06" db="EMBL/GenBank/DDBJ databases">
        <authorList>
            <person name="Varghese N."/>
            <person name="Submissions S."/>
        </authorList>
    </citation>
    <scope>NUCLEOTIDE SEQUENCE [LARGE SCALE GENOMIC DNA]</scope>
    <source>
        <strain evidence="2">DSM 27993</strain>
    </source>
</reference>
<dbReference type="InterPro" id="IPR029032">
    <property type="entry name" value="AhpD-like"/>
</dbReference>
<dbReference type="AlphaFoldDB" id="A0A238XRL9"/>
<organism evidence="1 2">
    <name type="scientific">Lutibacter flavus</name>
    <dbReference type="NCBI Taxonomy" id="691689"/>
    <lineage>
        <taxon>Bacteria</taxon>
        <taxon>Pseudomonadati</taxon>
        <taxon>Bacteroidota</taxon>
        <taxon>Flavobacteriia</taxon>
        <taxon>Flavobacteriales</taxon>
        <taxon>Flavobacteriaceae</taxon>
        <taxon>Lutibacter</taxon>
    </lineage>
</organism>
<dbReference type="SUPFAM" id="SSF69118">
    <property type="entry name" value="AhpD-like"/>
    <property type="match status" value="1"/>
</dbReference>
<evidence type="ECO:0000313" key="1">
    <source>
        <dbReference type="EMBL" id="SNR61635.1"/>
    </source>
</evidence>
<name>A0A238XRL9_9FLAO</name>
<accession>A0A238XRL9</accession>
<dbReference type="PANTHER" id="PTHR35446:SF2">
    <property type="entry name" value="CARBOXYMUCONOLACTONE DECARBOXYLASE-LIKE DOMAIN-CONTAINING PROTEIN"/>
    <property type="match status" value="1"/>
</dbReference>